<dbReference type="InterPro" id="IPR006913">
    <property type="entry name" value="CENP-V/GFA"/>
</dbReference>
<dbReference type="EMBL" id="JAAGOX010000043">
    <property type="protein sequence ID" value="NDW46988.1"/>
    <property type="molecule type" value="Genomic_DNA"/>
</dbReference>
<gene>
    <name evidence="6" type="ORF">G0P99_18730</name>
</gene>
<name>A0A6B2NU91_9RHOB</name>
<dbReference type="GO" id="GO:0016846">
    <property type="term" value="F:carbon-sulfur lyase activity"/>
    <property type="evidence" value="ECO:0007669"/>
    <property type="project" value="InterPro"/>
</dbReference>
<comment type="similarity">
    <text evidence="1">Belongs to the Gfa family.</text>
</comment>
<proteinExistence type="inferred from homology"/>
<dbReference type="GO" id="GO:0046872">
    <property type="term" value="F:metal ion binding"/>
    <property type="evidence" value="ECO:0007669"/>
    <property type="project" value="UniProtKB-KW"/>
</dbReference>
<evidence type="ECO:0000256" key="4">
    <source>
        <dbReference type="ARBA" id="ARBA00023239"/>
    </source>
</evidence>
<evidence type="ECO:0000256" key="1">
    <source>
        <dbReference type="ARBA" id="ARBA00005495"/>
    </source>
</evidence>
<evidence type="ECO:0000259" key="5">
    <source>
        <dbReference type="PROSITE" id="PS51891"/>
    </source>
</evidence>
<dbReference type="PANTHER" id="PTHR33337">
    <property type="entry name" value="GFA DOMAIN-CONTAINING PROTEIN"/>
    <property type="match status" value="1"/>
</dbReference>
<dbReference type="SUPFAM" id="SSF51316">
    <property type="entry name" value="Mss4-like"/>
    <property type="match status" value="1"/>
</dbReference>
<reference evidence="6" key="1">
    <citation type="submission" date="2020-02" db="EMBL/GenBank/DDBJ databases">
        <title>Delineation of the pyrene-degrading pathway in Roseobacter clade bacteria by genomic analysis.</title>
        <authorList>
            <person name="Zhou H."/>
            <person name="Wang H."/>
        </authorList>
    </citation>
    <scope>NUCLEOTIDE SEQUENCE</scope>
    <source>
        <strain evidence="6">PrR005</strain>
    </source>
</reference>
<feature type="domain" description="CENP-V/GFA" evidence="5">
    <location>
        <begin position="1"/>
        <end position="115"/>
    </location>
</feature>
<sequence length="129" mass="14682">MKGHCHCGAVRWQSDGKVAWSCYCHCADCRRNCAAPVTAFFGLPHDSVQWGGDAPRIYRSSDWVERLFCGTCGTQMAYRNADDRVNIHLYTATLEDPSVLPPRFHVFHAARLPWLELKDDLPRFDRTPG</sequence>
<keyword evidence="3" id="KW-0862">Zinc</keyword>
<evidence type="ECO:0000256" key="2">
    <source>
        <dbReference type="ARBA" id="ARBA00022723"/>
    </source>
</evidence>
<dbReference type="AlphaFoldDB" id="A0A6B2NU91"/>
<keyword evidence="4" id="KW-0456">Lyase</keyword>
<accession>A0A6B2NU91</accession>
<dbReference type="RefSeq" id="WP_164132004.1">
    <property type="nucleotide sequence ID" value="NZ_JAAGOX010000043.1"/>
</dbReference>
<evidence type="ECO:0000256" key="3">
    <source>
        <dbReference type="ARBA" id="ARBA00022833"/>
    </source>
</evidence>
<keyword evidence="2" id="KW-0479">Metal-binding</keyword>
<dbReference type="PROSITE" id="PS51891">
    <property type="entry name" value="CENP_V_GFA"/>
    <property type="match status" value="1"/>
</dbReference>
<organism evidence="6">
    <name type="scientific">Ruegeria sp. PrR005</name>
    <dbReference type="NCBI Taxonomy" id="2706882"/>
    <lineage>
        <taxon>Bacteria</taxon>
        <taxon>Pseudomonadati</taxon>
        <taxon>Pseudomonadota</taxon>
        <taxon>Alphaproteobacteria</taxon>
        <taxon>Rhodobacterales</taxon>
        <taxon>Roseobacteraceae</taxon>
        <taxon>Ruegeria</taxon>
    </lineage>
</organism>
<dbReference type="InterPro" id="IPR011057">
    <property type="entry name" value="Mss4-like_sf"/>
</dbReference>
<comment type="caution">
    <text evidence="6">The sequence shown here is derived from an EMBL/GenBank/DDBJ whole genome shotgun (WGS) entry which is preliminary data.</text>
</comment>
<dbReference type="PANTHER" id="PTHR33337:SF40">
    <property type="entry name" value="CENP-V_GFA DOMAIN-CONTAINING PROTEIN-RELATED"/>
    <property type="match status" value="1"/>
</dbReference>
<dbReference type="Pfam" id="PF04828">
    <property type="entry name" value="GFA"/>
    <property type="match status" value="1"/>
</dbReference>
<protein>
    <submittedName>
        <fullName evidence="6">GFA family protein</fullName>
    </submittedName>
</protein>
<dbReference type="Gene3D" id="3.90.1590.10">
    <property type="entry name" value="glutathione-dependent formaldehyde- activating enzyme (gfa)"/>
    <property type="match status" value="1"/>
</dbReference>
<evidence type="ECO:0000313" key="6">
    <source>
        <dbReference type="EMBL" id="NDW46988.1"/>
    </source>
</evidence>